<keyword evidence="2" id="KW-0812">Transmembrane</keyword>
<feature type="chain" id="PRO_5040397317" evidence="3">
    <location>
        <begin position="21"/>
        <end position="389"/>
    </location>
</feature>
<evidence type="ECO:0000256" key="1">
    <source>
        <dbReference type="SAM" id="MobiDB-lite"/>
    </source>
</evidence>
<evidence type="ECO:0000256" key="2">
    <source>
        <dbReference type="SAM" id="Phobius"/>
    </source>
</evidence>
<dbReference type="Proteomes" id="UP000800093">
    <property type="component" value="Unassembled WGS sequence"/>
</dbReference>
<dbReference type="EMBL" id="ML986613">
    <property type="protein sequence ID" value="KAF2264825.1"/>
    <property type="molecule type" value="Genomic_DNA"/>
</dbReference>
<keyword evidence="2" id="KW-1133">Transmembrane helix</keyword>
<keyword evidence="3" id="KW-0732">Signal</keyword>
<dbReference type="AlphaFoldDB" id="A0A9P4N0E3"/>
<keyword evidence="5" id="KW-1185">Reference proteome</keyword>
<sequence>MRSAFEVIFLAFSLLICTHASTSSSRGSITWLKFQSSVVVKLDTPGYPFWLMDKANAPMMHAQAEKFYWETDRPSAILLNLTMSEDSKTLLINHQPILPLADYNAPPVIEAYQVPADITQAQIKGLLEMGLLRRHWEGLTLAWRYLALDYDRLVWSDPRTGPYMNHEPTLRFRVMGIGAHSRNDVLEVEKQKVLHVTLSDRKHGSSDAPDRSYGITNIELMDVEESYRYPPAPTMEPEHAKCTSWSWKCPDSGWYRGEDNAPPYRFIWRSRFDGYGRISSLRHRVYRKMHVFKEIWGTAGPAMLISFAILMGIALTMMAVAVPLKKHYGRRERIARGLAEDDRLLGNDGREMYLDDFEEKEEIPPPLPQRPNVQRSEDMLVDLRTTRES</sequence>
<protein>
    <submittedName>
        <fullName evidence="4">Uncharacterized protein</fullName>
    </submittedName>
</protein>
<evidence type="ECO:0000313" key="4">
    <source>
        <dbReference type="EMBL" id="KAF2264825.1"/>
    </source>
</evidence>
<feature type="signal peptide" evidence="3">
    <location>
        <begin position="1"/>
        <end position="20"/>
    </location>
</feature>
<accession>A0A9P4N0E3</accession>
<comment type="caution">
    <text evidence="4">The sequence shown here is derived from an EMBL/GenBank/DDBJ whole genome shotgun (WGS) entry which is preliminary data.</text>
</comment>
<feature type="region of interest" description="Disordered" evidence="1">
    <location>
        <begin position="358"/>
        <end position="389"/>
    </location>
</feature>
<reference evidence="5" key="1">
    <citation type="journal article" date="2020" name="Stud. Mycol.">
        <title>101 Dothideomycetes genomes: A test case for predicting lifestyles and emergence of pathogens.</title>
        <authorList>
            <person name="Haridas S."/>
            <person name="Albert R."/>
            <person name="Binder M."/>
            <person name="Bloem J."/>
            <person name="LaButti K."/>
            <person name="Salamov A."/>
            <person name="Andreopoulos B."/>
            <person name="Baker S."/>
            <person name="Barry K."/>
            <person name="Bills G."/>
            <person name="Bluhm B."/>
            <person name="Cannon C."/>
            <person name="Castanera R."/>
            <person name="Culley D."/>
            <person name="Daum C."/>
            <person name="Ezra D."/>
            <person name="Gonzalez J."/>
            <person name="Henrissat B."/>
            <person name="Kuo A."/>
            <person name="Liang C."/>
            <person name="Lipzen A."/>
            <person name="Lutzoni F."/>
            <person name="Magnuson J."/>
            <person name="Mondo S."/>
            <person name="Nolan M."/>
            <person name="Ohm R."/>
            <person name="Pangilinan J."/>
            <person name="Park H.-J."/>
            <person name="Ramirez L."/>
            <person name="Alfaro M."/>
            <person name="Sun H."/>
            <person name="Tritt A."/>
            <person name="Yoshinaga Y."/>
            <person name="Zwiers L.-H."/>
            <person name="Turgeon B."/>
            <person name="Goodwin S."/>
            <person name="Spatafora J."/>
            <person name="Crous P."/>
            <person name="Grigoriev I."/>
        </authorList>
    </citation>
    <scope>NUCLEOTIDE SEQUENCE [LARGE SCALE GENOMIC DNA]</scope>
    <source>
        <strain evidence="5">CBS 304.66</strain>
    </source>
</reference>
<proteinExistence type="predicted"/>
<organism evidence="4 5">
    <name type="scientific">Lojkania enalia</name>
    <dbReference type="NCBI Taxonomy" id="147567"/>
    <lineage>
        <taxon>Eukaryota</taxon>
        <taxon>Fungi</taxon>
        <taxon>Dikarya</taxon>
        <taxon>Ascomycota</taxon>
        <taxon>Pezizomycotina</taxon>
        <taxon>Dothideomycetes</taxon>
        <taxon>Pleosporomycetidae</taxon>
        <taxon>Pleosporales</taxon>
        <taxon>Pleosporales incertae sedis</taxon>
        <taxon>Lojkania</taxon>
    </lineage>
</organism>
<evidence type="ECO:0000313" key="5">
    <source>
        <dbReference type="Proteomes" id="UP000800093"/>
    </source>
</evidence>
<gene>
    <name evidence="4" type="ORF">CC78DRAFT_221085</name>
</gene>
<evidence type="ECO:0000256" key="3">
    <source>
        <dbReference type="SAM" id="SignalP"/>
    </source>
</evidence>
<name>A0A9P4N0E3_9PLEO</name>
<dbReference type="OrthoDB" id="3917128at2759"/>
<feature type="transmembrane region" description="Helical" evidence="2">
    <location>
        <begin position="302"/>
        <end position="324"/>
    </location>
</feature>
<keyword evidence="2" id="KW-0472">Membrane</keyword>